<name>A0A254TK41_9BURK</name>
<dbReference type="OrthoDB" id="9782387at2"/>
<dbReference type="SFLD" id="SFLDS00029">
    <property type="entry name" value="Radical_SAM"/>
    <property type="match status" value="1"/>
</dbReference>
<dbReference type="InterPro" id="IPR058240">
    <property type="entry name" value="rSAM_sf"/>
</dbReference>
<gene>
    <name evidence="7" type="ORF">AYR66_21525</name>
</gene>
<dbReference type="InterPro" id="IPR013785">
    <property type="entry name" value="Aldolase_TIM"/>
</dbReference>
<dbReference type="GO" id="GO:0051536">
    <property type="term" value="F:iron-sulfur cluster binding"/>
    <property type="evidence" value="ECO:0007669"/>
    <property type="project" value="UniProtKB-KW"/>
</dbReference>
<accession>A0A254TK41</accession>
<dbReference type="InterPro" id="IPR007197">
    <property type="entry name" value="rSAM"/>
</dbReference>
<protein>
    <recommendedName>
        <fullName evidence="6">Radical SAM core domain-containing protein</fullName>
    </recommendedName>
</protein>
<organism evidence="7 8">
    <name type="scientific">Noviherbaspirillum denitrificans</name>
    <dbReference type="NCBI Taxonomy" id="1968433"/>
    <lineage>
        <taxon>Bacteria</taxon>
        <taxon>Pseudomonadati</taxon>
        <taxon>Pseudomonadota</taxon>
        <taxon>Betaproteobacteria</taxon>
        <taxon>Burkholderiales</taxon>
        <taxon>Oxalobacteraceae</taxon>
        <taxon>Noviherbaspirillum</taxon>
    </lineage>
</organism>
<keyword evidence="3" id="KW-0479">Metal-binding</keyword>
<evidence type="ECO:0000313" key="7">
    <source>
        <dbReference type="EMBL" id="OWW21682.1"/>
    </source>
</evidence>
<evidence type="ECO:0000256" key="4">
    <source>
        <dbReference type="ARBA" id="ARBA00023004"/>
    </source>
</evidence>
<reference evidence="7 8" key="1">
    <citation type="submission" date="2016-02" db="EMBL/GenBank/DDBJ databases">
        <authorList>
            <person name="Wen L."/>
            <person name="He K."/>
            <person name="Yang H."/>
        </authorList>
    </citation>
    <scope>NUCLEOTIDE SEQUENCE [LARGE SCALE GENOMIC DNA]</scope>
    <source>
        <strain evidence="7 8">TSA40</strain>
    </source>
</reference>
<keyword evidence="2" id="KW-0949">S-adenosyl-L-methionine</keyword>
<feature type="domain" description="Radical SAM core" evidence="6">
    <location>
        <begin position="25"/>
        <end position="175"/>
    </location>
</feature>
<dbReference type="RefSeq" id="WP_088708530.1">
    <property type="nucleotide sequence ID" value="NZ_LSTO01000001.1"/>
</dbReference>
<evidence type="ECO:0000313" key="8">
    <source>
        <dbReference type="Proteomes" id="UP000197535"/>
    </source>
</evidence>
<dbReference type="GO" id="GO:0003824">
    <property type="term" value="F:catalytic activity"/>
    <property type="evidence" value="ECO:0007669"/>
    <property type="project" value="InterPro"/>
</dbReference>
<sequence>MTSTLTHEDIQRLRRRRGRSMLLFITDRCPVGCAHCSVDSRTDSPTIIDFALFDEILDWLCSTDGLDVVDISGGEPFAERRGLELASERLAQAGKRQVVHTSGIWAGREQAPAWIRAVLARCSCVYLGTDAFHAREISGERFVHAARAIAEEGAWIVVQVLGLGDMAEHAEQLLRHAFGAGYASHAEIVTSTPLTDGRGASVFFRNTRLPGHAFGTCWALTSPMVRYDGVVSACCNESVIMGHGPSRLRRRIATSAELDAAIDGFRSDPLLRAMESAGLGVLTQHPRFADLAEGRCGGICELCWKMLERAPDRNQPDRLIQAVTTLRMPS</sequence>
<evidence type="ECO:0000256" key="3">
    <source>
        <dbReference type="ARBA" id="ARBA00022723"/>
    </source>
</evidence>
<keyword evidence="5" id="KW-0411">Iron-sulfur</keyword>
<dbReference type="SUPFAM" id="SSF102114">
    <property type="entry name" value="Radical SAM enzymes"/>
    <property type="match status" value="1"/>
</dbReference>
<comment type="cofactor">
    <cofactor evidence="1">
        <name>[4Fe-4S] cluster</name>
        <dbReference type="ChEBI" id="CHEBI:49883"/>
    </cofactor>
</comment>
<dbReference type="Proteomes" id="UP000197535">
    <property type="component" value="Unassembled WGS sequence"/>
</dbReference>
<keyword evidence="4" id="KW-0408">Iron</keyword>
<dbReference type="AlphaFoldDB" id="A0A254TK41"/>
<proteinExistence type="predicted"/>
<evidence type="ECO:0000256" key="5">
    <source>
        <dbReference type="ARBA" id="ARBA00023014"/>
    </source>
</evidence>
<dbReference type="Gene3D" id="3.20.20.70">
    <property type="entry name" value="Aldolase class I"/>
    <property type="match status" value="1"/>
</dbReference>
<dbReference type="Pfam" id="PF04055">
    <property type="entry name" value="Radical_SAM"/>
    <property type="match status" value="1"/>
</dbReference>
<evidence type="ECO:0000259" key="6">
    <source>
        <dbReference type="Pfam" id="PF04055"/>
    </source>
</evidence>
<comment type="caution">
    <text evidence="7">The sequence shown here is derived from an EMBL/GenBank/DDBJ whole genome shotgun (WGS) entry which is preliminary data.</text>
</comment>
<evidence type="ECO:0000256" key="2">
    <source>
        <dbReference type="ARBA" id="ARBA00022691"/>
    </source>
</evidence>
<evidence type="ECO:0000256" key="1">
    <source>
        <dbReference type="ARBA" id="ARBA00001966"/>
    </source>
</evidence>
<dbReference type="GO" id="GO:0046872">
    <property type="term" value="F:metal ion binding"/>
    <property type="evidence" value="ECO:0007669"/>
    <property type="project" value="UniProtKB-KW"/>
</dbReference>
<keyword evidence="8" id="KW-1185">Reference proteome</keyword>
<dbReference type="EMBL" id="LSTO01000001">
    <property type="protein sequence ID" value="OWW21682.1"/>
    <property type="molecule type" value="Genomic_DNA"/>
</dbReference>
<dbReference type="CDD" id="cd01335">
    <property type="entry name" value="Radical_SAM"/>
    <property type="match status" value="1"/>
</dbReference>